<evidence type="ECO:0000256" key="1">
    <source>
        <dbReference type="ARBA" id="ARBA00023015"/>
    </source>
</evidence>
<dbReference type="STRING" id="70667.A0A183T095"/>
<evidence type="ECO:0000256" key="3">
    <source>
        <dbReference type="ARBA" id="ARBA00023163"/>
    </source>
</evidence>
<dbReference type="SUPFAM" id="SSF49417">
    <property type="entry name" value="p53-like transcription factors"/>
    <property type="match status" value="1"/>
</dbReference>
<protein>
    <submittedName>
        <fullName evidence="9">T-box domain-containing protein</fullName>
    </submittedName>
</protein>
<dbReference type="InterPro" id="IPR036960">
    <property type="entry name" value="T-box_sf"/>
</dbReference>
<dbReference type="GO" id="GO:0005634">
    <property type="term" value="C:nucleus"/>
    <property type="evidence" value="ECO:0007669"/>
    <property type="project" value="UniProtKB-SubCell"/>
</dbReference>
<sequence>MQMLPPDAKLWNDLSSCQAEMITTNSGRRVFPTLSVNVKGLEPNRKYMFFMDMVLLEPHVLKHQAGTWMISGQAEMYPPSEGNDDSPRCGSYWMESGVNFMRAKITNSKDADRHQNMQTKEEMERNKSNYYIYRSGWELAGSYVIPGTHFYSVTAYQNPDVIRVKIDNNPFAKGFRNRHDEFDFNESPVHGS</sequence>
<dbReference type="PANTHER" id="PTHR11267">
    <property type="entry name" value="T-BOX PROTEIN-RELATED"/>
    <property type="match status" value="1"/>
</dbReference>
<evidence type="ECO:0000259" key="6">
    <source>
        <dbReference type="PROSITE" id="PS50252"/>
    </source>
</evidence>
<evidence type="ECO:0000256" key="2">
    <source>
        <dbReference type="ARBA" id="ARBA00023125"/>
    </source>
</evidence>
<evidence type="ECO:0000256" key="4">
    <source>
        <dbReference type="ARBA" id="ARBA00023242"/>
    </source>
</evidence>
<reference evidence="9" key="1">
    <citation type="submission" date="2016-06" db="UniProtKB">
        <authorList>
            <consortium name="WormBaseParasite"/>
        </authorList>
    </citation>
    <scope>IDENTIFICATION</scope>
</reference>
<dbReference type="InterPro" id="IPR001699">
    <property type="entry name" value="TF_T-box"/>
</dbReference>
<gene>
    <name evidence="7" type="ORF">SSLN_LOCUS9893</name>
</gene>
<keyword evidence="2 5" id="KW-0238">DNA-binding</keyword>
<dbReference type="GO" id="GO:0000785">
    <property type="term" value="C:chromatin"/>
    <property type="evidence" value="ECO:0007669"/>
    <property type="project" value="TreeGrafter"/>
</dbReference>
<keyword evidence="3" id="KW-0804">Transcription</keyword>
<dbReference type="OrthoDB" id="7442607at2759"/>
<dbReference type="InterPro" id="IPR008967">
    <property type="entry name" value="p53-like_TF_DNA-bd_sf"/>
</dbReference>
<proteinExistence type="predicted"/>
<dbReference type="Proteomes" id="UP000275846">
    <property type="component" value="Unassembled WGS sequence"/>
</dbReference>
<evidence type="ECO:0000313" key="9">
    <source>
        <dbReference type="WBParaSite" id="SSLN_0001025901-mRNA-1"/>
    </source>
</evidence>
<comment type="subcellular location">
    <subcellularLocation>
        <location evidence="5">Nucleus</location>
    </subcellularLocation>
</comment>
<feature type="domain" description="T-box" evidence="6">
    <location>
        <begin position="5"/>
        <end position="177"/>
    </location>
</feature>
<keyword evidence="8" id="KW-1185">Reference proteome</keyword>
<evidence type="ECO:0000313" key="8">
    <source>
        <dbReference type="Proteomes" id="UP000275846"/>
    </source>
</evidence>
<dbReference type="Pfam" id="PF00907">
    <property type="entry name" value="T-box"/>
    <property type="match status" value="1"/>
</dbReference>
<accession>A0A183T095</accession>
<reference evidence="7 8" key="2">
    <citation type="submission" date="2018-11" db="EMBL/GenBank/DDBJ databases">
        <authorList>
            <consortium name="Pathogen Informatics"/>
        </authorList>
    </citation>
    <scope>NUCLEOTIDE SEQUENCE [LARGE SCALE GENOMIC DNA]</scope>
    <source>
        <strain evidence="7 8">NST_G2</strain>
    </source>
</reference>
<comment type="caution">
    <text evidence="5">Lacks conserved residue(s) required for the propagation of feature annotation.</text>
</comment>
<evidence type="ECO:0000313" key="7">
    <source>
        <dbReference type="EMBL" id="VDL96278.1"/>
    </source>
</evidence>
<dbReference type="AlphaFoldDB" id="A0A183T095"/>
<dbReference type="GO" id="GO:0045893">
    <property type="term" value="P:positive regulation of DNA-templated transcription"/>
    <property type="evidence" value="ECO:0007669"/>
    <property type="project" value="InterPro"/>
</dbReference>
<evidence type="ECO:0000256" key="5">
    <source>
        <dbReference type="PROSITE-ProRule" id="PRU00201"/>
    </source>
</evidence>
<dbReference type="GO" id="GO:0001708">
    <property type="term" value="P:cell fate specification"/>
    <property type="evidence" value="ECO:0007669"/>
    <property type="project" value="TreeGrafter"/>
</dbReference>
<name>A0A183T095_SCHSO</name>
<dbReference type="Gene3D" id="2.60.40.820">
    <property type="entry name" value="Transcription factor, T-box"/>
    <property type="match status" value="1"/>
</dbReference>
<dbReference type="EMBL" id="UYSU01035523">
    <property type="protein sequence ID" value="VDL96278.1"/>
    <property type="molecule type" value="Genomic_DNA"/>
</dbReference>
<organism evidence="9">
    <name type="scientific">Schistocephalus solidus</name>
    <name type="common">Tapeworm</name>
    <dbReference type="NCBI Taxonomy" id="70667"/>
    <lineage>
        <taxon>Eukaryota</taxon>
        <taxon>Metazoa</taxon>
        <taxon>Spiralia</taxon>
        <taxon>Lophotrochozoa</taxon>
        <taxon>Platyhelminthes</taxon>
        <taxon>Cestoda</taxon>
        <taxon>Eucestoda</taxon>
        <taxon>Diphyllobothriidea</taxon>
        <taxon>Diphyllobothriidae</taxon>
        <taxon>Schistocephalus</taxon>
    </lineage>
</organism>
<dbReference type="GO" id="GO:0000981">
    <property type="term" value="F:DNA-binding transcription factor activity, RNA polymerase II-specific"/>
    <property type="evidence" value="ECO:0007669"/>
    <property type="project" value="TreeGrafter"/>
</dbReference>
<keyword evidence="1" id="KW-0805">Transcription regulation</keyword>
<keyword evidence="4 5" id="KW-0539">Nucleus</keyword>
<dbReference type="PANTHER" id="PTHR11267:SF181">
    <property type="entry name" value="OPTOMOTOR-BLIND PROTEIN"/>
    <property type="match status" value="1"/>
</dbReference>
<dbReference type="SMART" id="SM00425">
    <property type="entry name" value="TBOX"/>
    <property type="match status" value="1"/>
</dbReference>
<dbReference type="InterPro" id="IPR046360">
    <property type="entry name" value="T-box_DNA-bd"/>
</dbReference>
<dbReference type="GO" id="GO:0000978">
    <property type="term" value="F:RNA polymerase II cis-regulatory region sequence-specific DNA binding"/>
    <property type="evidence" value="ECO:0007669"/>
    <property type="project" value="InterPro"/>
</dbReference>
<dbReference type="PROSITE" id="PS50252">
    <property type="entry name" value="TBOX_3"/>
    <property type="match status" value="1"/>
</dbReference>
<dbReference type="PRINTS" id="PR00937">
    <property type="entry name" value="TBOX"/>
</dbReference>
<dbReference type="WBParaSite" id="SSLN_0001025901-mRNA-1">
    <property type="protein sequence ID" value="SSLN_0001025901-mRNA-1"/>
    <property type="gene ID" value="SSLN_0001025901"/>
</dbReference>
<dbReference type="CDD" id="cd00182">
    <property type="entry name" value="T-box"/>
    <property type="match status" value="1"/>
</dbReference>